<dbReference type="Proteomes" id="UP000294530">
    <property type="component" value="Unassembled WGS sequence"/>
</dbReference>
<name>A0A976IBD6_BRELC</name>
<gene>
    <name evidence="2" type="ORF">CCR75_009025</name>
</gene>
<comment type="caution">
    <text evidence="2">The sequence shown here is derived from an EMBL/GenBank/DDBJ whole genome shotgun (WGS) entry which is preliminary data.</text>
</comment>
<reference evidence="2 3" key="1">
    <citation type="journal article" date="2021" name="Genome Biol.">
        <title>AFLAP: assembly-free linkage analysis pipeline using k-mers from genome sequencing data.</title>
        <authorList>
            <person name="Fletcher K."/>
            <person name="Zhang L."/>
            <person name="Gil J."/>
            <person name="Han R."/>
            <person name="Cavanaugh K."/>
            <person name="Michelmore R."/>
        </authorList>
    </citation>
    <scope>NUCLEOTIDE SEQUENCE [LARGE SCALE GENOMIC DNA]</scope>
    <source>
        <strain evidence="2 3">SF5</strain>
    </source>
</reference>
<sequence length="173" mass="18448">MEVIEPHVSAPLGAEACSDGLSGDVIHELRVTQTETSNVIGSFTQVRERSNGSNSVVQSPNSSSLSARSRDFTSPEHYEAGRLDPEVPVQEGAKVNLEKAGEDRATIRDGTAVKATSILPAPGRQQSQRTISSVDMFEALVEDMAESPNVGQVEAWRTTIKALFAEANSAVPV</sequence>
<keyword evidence="3" id="KW-1185">Reference proteome</keyword>
<evidence type="ECO:0000256" key="1">
    <source>
        <dbReference type="SAM" id="MobiDB-lite"/>
    </source>
</evidence>
<protein>
    <submittedName>
        <fullName evidence="2">Uncharacterized protein</fullName>
    </submittedName>
</protein>
<organism evidence="2 3">
    <name type="scientific">Bremia lactucae</name>
    <name type="common">Lettuce downy mildew</name>
    <dbReference type="NCBI Taxonomy" id="4779"/>
    <lineage>
        <taxon>Eukaryota</taxon>
        <taxon>Sar</taxon>
        <taxon>Stramenopiles</taxon>
        <taxon>Oomycota</taxon>
        <taxon>Peronosporomycetes</taxon>
        <taxon>Peronosporales</taxon>
        <taxon>Peronosporaceae</taxon>
        <taxon>Bremia</taxon>
    </lineage>
</organism>
<dbReference type="EMBL" id="SHOA02000215">
    <property type="protein sequence ID" value="TDH65805.1"/>
    <property type="molecule type" value="Genomic_DNA"/>
</dbReference>
<accession>A0A976IBD6</accession>
<evidence type="ECO:0000313" key="3">
    <source>
        <dbReference type="Proteomes" id="UP000294530"/>
    </source>
</evidence>
<feature type="compositionally biased region" description="Basic and acidic residues" evidence="1">
    <location>
        <begin position="68"/>
        <end position="84"/>
    </location>
</feature>
<dbReference type="GeneID" id="94352743"/>
<evidence type="ECO:0000313" key="2">
    <source>
        <dbReference type="EMBL" id="TDH65805.1"/>
    </source>
</evidence>
<dbReference type="RefSeq" id="XP_067815304.1">
    <property type="nucleotide sequence ID" value="XM_067967072.1"/>
</dbReference>
<dbReference type="AlphaFoldDB" id="A0A976IBD6"/>
<feature type="region of interest" description="Disordered" evidence="1">
    <location>
        <begin position="47"/>
        <end position="84"/>
    </location>
</feature>
<feature type="compositionally biased region" description="Low complexity" evidence="1">
    <location>
        <begin position="51"/>
        <end position="67"/>
    </location>
</feature>
<proteinExistence type="predicted"/>
<dbReference type="KEGG" id="blac:94352743"/>